<evidence type="ECO:0000313" key="1">
    <source>
        <dbReference type="EMBL" id="KAK8203153.1"/>
    </source>
</evidence>
<keyword evidence="2" id="KW-1185">Reference proteome</keyword>
<sequence length="1176" mass="126357">MGGKVWLGLAVGLLAIGRGAIAQNADFSIPSTYTNWDNDGWVLSTNELIQAQYQSRAPMGNGYIGCGLAAAGPFFEADVNFTDPNGGPLPINGWPLDNPRQTFCTVSGFFNVQKNTTRTNFPELLANGGESVIAGIPNWPNLIVQSGGATLDATVDNTTILDFYSSRSLKTGLQTWNYTWAPSSNISFAISYQMFMDRSDPNVAAIRLSITPSVSTNVTITDLLDGRGAVRSDPQSTGALRNSSTIFSAVSPHWLPNITAWIFSTTTSSAFDVSGRQNASAEFYQYNNESTTGQAWDVSLTAGKAVTITKFVGIASSDGFDDPESVARNASISASKSDFDSLFQGSSAAWAVLLEENLVDDYTLPNGSLPADQNVVDMQIITKANTHYLLQNLLPEDGSGLNRWSVSVGGLGSDSYAGLVFWDADLFMSPGVSVSHPVYAKQIANYRLDLAPQAARNAEFNNFSSEAIIYPWTSGRYGNCTGTGPCTDYQYHINSDIFLNNIVYWRVTGDDTWFKNNVIPVNDAIVDMFSQLVYYNTTEQGYSIFNLSDPDEYASQVSDGAFTLASVAKIMEFATDYSDEFALDIGRNWSTISSNMAFPFAPSGLLTEFRGANNTAVIKQDDVDLINYPLDYSSVNYTRSDKLASLDYYAIKQSPDGPAMTFSLYSVSANALSPSGCSAYTYALNGFQPYTRAPWYQFSEQQVDNYDLNGGTNPAFPFMTGAGGWHQVGPMGWLGARIVEDQLIISPSLPPQIPYVSIRTLLFGGAGIKATMNYTHTTITRVDASSYLPPNASDIYANKQMPFTVGFSLSTGQNMSISMNQTLTIENREYFSNLTTPGNLLQCKPVSSEGAYQPGQFALAAIDGAASTRWQPTSREPASLIVDISDVPYQPITGVSFDWGRRPAASARITLYNSTSGNSSANVINIDNLIIESPYVAATNDIVQPYVGNMSFISLSQPVYSGQFVQLEIQGCLETSDELGATVAEFNIFGSNGTVLGASSSSGSNATSISTVTPTSTSGQFTAMPSYTATGSGSVGGGSSATNTATGPTSSSTSPAQSNVASGLKASTATFALAIAIVTLVAMTEDMAATFKPELLRAVAHNTPCHIYYALRIIAGLFLDISCRVGKGAVESYQHSVNQWFRPVRGNRRSEPTKVPGEPNKTPTVRQLRVGGETLF</sequence>
<evidence type="ECO:0000313" key="2">
    <source>
        <dbReference type="Proteomes" id="UP001320706"/>
    </source>
</evidence>
<protein>
    <submittedName>
        <fullName evidence="1">Alpha,alpha-trehalase ath1</fullName>
        <ecNumber evidence="1">3.2.1.28</ecNumber>
    </submittedName>
</protein>
<dbReference type="EMBL" id="JAMKPW020000032">
    <property type="protein sequence ID" value="KAK8203153.1"/>
    <property type="molecule type" value="Genomic_DNA"/>
</dbReference>
<accession>A0ACC3SAZ0</accession>
<keyword evidence="1" id="KW-0378">Hydrolase</keyword>
<reference evidence="1" key="1">
    <citation type="submission" date="2024-02" db="EMBL/GenBank/DDBJ databases">
        <title>Metagenome Assembled Genome of Zalaria obscura JY119.</title>
        <authorList>
            <person name="Vighnesh L."/>
            <person name="Jagadeeshwari U."/>
            <person name="Venkata Ramana C."/>
            <person name="Sasikala C."/>
        </authorList>
    </citation>
    <scope>NUCLEOTIDE SEQUENCE</scope>
    <source>
        <strain evidence="1">JY119</strain>
    </source>
</reference>
<keyword evidence="1" id="KW-0326">Glycosidase</keyword>
<proteinExistence type="predicted"/>
<dbReference type="EC" id="3.2.1.28" evidence="1"/>
<gene>
    <name evidence="1" type="primary">ATH1</name>
    <name evidence="1" type="ORF">M8818_005378</name>
</gene>
<name>A0ACC3SAZ0_9PEZI</name>
<dbReference type="Proteomes" id="UP001320706">
    <property type="component" value="Unassembled WGS sequence"/>
</dbReference>
<organism evidence="1 2">
    <name type="scientific">Zalaria obscura</name>
    <dbReference type="NCBI Taxonomy" id="2024903"/>
    <lineage>
        <taxon>Eukaryota</taxon>
        <taxon>Fungi</taxon>
        <taxon>Dikarya</taxon>
        <taxon>Ascomycota</taxon>
        <taxon>Pezizomycotina</taxon>
        <taxon>Dothideomycetes</taxon>
        <taxon>Dothideomycetidae</taxon>
        <taxon>Dothideales</taxon>
        <taxon>Zalariaceae</taxon>
        <taxon>Zalaria</taxon>
    </lineage>
</organism>
<comment type="caution">
    <text evidence="1">The sequence shown here is derived from an EMBL/GenBank/DDBJ whole genome shotgun (WGS) entry which is preliminary data.</text>
</comment>